<organism evidence="1">
    <name type="scientific">Chilo suppressalis</name>
    <name type="common">Asiatic rice borer moth</name>
    <dbReference type="NCBI Taxonomy" id="168631"/>
    <lineage>
        <taxon>Eukaryota</taxon>
        <taxon>Metazoa</taxon>
        <taxon>Ecdysozoa</taxon>
        <taxon>Arthropoda</taxon>
        <taxon>Hexapoda</taxon>
        <taxon>Insecta</taxon>
        <taxon>Pterygota</taxon>
        <taxon>Neoptera</taxon>
        <taxon>Endopterygota</taxon>
        <taxon>Lepidoptera</taxon>
        <taxon>Glossata</taxon>
        <taxon>Ditrysia</taxon>
        <taxon>Pyraloidea</taxon>
        <taxon>Crambidae</taxon>
        <taxon>Crambinae</taxon>
        <taxon>Chilo</taxon>
    </lineage>
</organism>
<evidence type="ECO:0000313" key="1">
    <source>
        <dbReference type="EMBL" id="AEW46886.1"/>
    </source>
</evidence>
<accession>G9F9I8</accession>
<dbReference type="AlphaFoldDB" id="G9F9I8"/>
<sequence>ACSLASKIEVAGTEFIFSQYRRVGQKTLDPGDYRYLDGHQMIRDCRGPLPRSSPPADHNFRAAFHLPIHWRQRDRLHRLIEIHRFNSLHDSYIFVECWVIVLRMRCHFCYRDNGTILPPSTARSKYHCTGIYVLSTMSCGEYMFLANDESATEV</sequence>
<feature type="non-terminal residue" evidence="1">
    <location>
        <position position="1"/>
    </location>
</feature>
<dbReference type="EMBL" id="JN033733">
    <property type="protein sequence ID" value="AEW46886.1"/>
    <property type="molecule type" value="mRNA"/>
</dbReference>
<name>G9F9I8_CHISP</name>
<reference evidence="1" key="1">
    <citation type="submission" date="2011-05" db="EMBL/GenBank/DDBJ databases">
        <title>Identification of the putative seminal fluid protein genes in rice striped stem borer, Chilo suppressalis Walker (Lepidoptera Pyralidae).</title>
        <authorList>
            <person name="Wan P."/>
            <person name="Ge Z."/>
            <person name="Li G."/>
        </authorList>
    </citation>
    <scope>NUCLEOTIDE SEQUENCE</scope>
</reference>
<proteinExistence type="evidence at transcript level"/>
<protein>
    <submittedName>
        <fullName evidence="1">Seminal fluid protein CSSFP036</fullName>
    </submittedName>
</protein>